<feature type="domain" description="DNA-directed RNA polymerase C-terminal" evidence="2">
    <location>
        <begin position="5"/>
        <end position="107"/>
    </location>
</feature>
<sequence length="175" mass="20418">MPTAQKLLDKVKIRRSFLPNFIHSLDAALVHLFFIFLYDESIVNKNIMPAFTVHDCFATTPNNIDKMVEIVKQAFILICFNDKGYLIKFHEHILNELNEMETYSIILKDNKYYLRNDLDESKNNLIAIPELPAEIIYNKDIIKRDGHVTSIITDKKFKLYCGNKRLINNKDPIIG</sequence>
<keyword evidence="1" id="KW-0812">Transmembrane</keyword>
<geneLocation type="mitochondrion" evidence="3"/>
<dbReference type="InterPro" id="IPR043502">
    <property type="entry name" value="DNA/RNA_pol_sf"/>
</dbReference>
<gene>
    <name evidence="3" type="primary">rpo</name>
</gene>
<feature type="transmembrane region" description="Helical" evidence="1">
    <location>
        <begin position="21"/>
        <end position="38"/>
    </location>
</feature>
<accession>A0A4D6FEV4</accession>
<name>A0A4D6FEV4_9AGAR</name>
<dbReference type="AlphaFoldDB" id="A0A4D6FEV4"/>
<reference evidence="3" key="1">
    <citation type="journal article" date="2019" name="BMC Genomics">
        <title>Mobile genetic elements explain size variation in the mitochondrial genomes of four closely-related Armillaria species.</title>
        <authorList>
            <person name="Kolesnikova A.I."/>
            <person name="Putintseva Y.A."/>
            <person name="Simonov E.P."/>
            <person name="Biriukov V.V."/>
            <person name="Oreshkova N.V."/>
            <person name="Pavlov I.N."/>
            <person name="Sharov V.V."/>
            <person name="Kuzmin D.A."/>
            <person name="Anderson J.B."/>
            <person name="Krutovsky K.V."/>
        </authorList>
    </citation>
    <scope>NUCLEOTIDE SEQUENCE</scope>
</reference>
<protein>
    <submittedName>
        <fullName evidence="3">RNA polymerase</fullName>
    </submittedName>
</protein>
<dbReference type="GeneID" id="40135500"/>
<proteinExistence type="predicted"/>
<keyword evidence="3" id="KW-0496">Mitochondrion</keyword>
<organism evidence="3">
    <name type="scientific">Armillaria sinapina</name>
    <dbReference type="NCBI Taxonomy" id="64372"/>
    <lineage>
        <taxon>Eukaryota</taxon>
        <taxon>Fungi</taxon>
        <taxon>Dikarya</taxon>
        <taxon>Basidiomycota</taxon>
        <taxon>Agaricomycotina</taxon>
        <taxon>Agaricomycetes</taxon>
        <taxon>Agaricomycetidae</taxon>
        <taxon>Agaricales</taxon>
        <taxon>Marasmiineae</taxon>
        <taxon>Physalacriaceae</taxon>
        <taxon>Armillaria</taxon>
    </lineage>
</organism>
<evidence type="ECO:0000259" key="2">
    <source>
        <dbReference type="Pfam" id="PF00940"/>
    </source>
</evidence>
<keyword evidence="1" id="KW-1133">Transmembrane helix</keyword>
<dbReference type="InterPro" id="IPR046950">
    <property type="entry name" value="DNA-dir_Rpol_C_phage-type"/>
</dbReference>
<dbReference type="RefSeq" id="YP_009631590.1">
    <property type="nucleotide sequence ID" value="NC_042229.1"/>
</dbReference>
<keyword evidence="1" id="KW-0472">Membrane</keyword>
<evidence type="ECO:0000256" key="1">
    <source>
        <dbReference type="SAM" id="Phobius"/>
    </source>
</evidence>
<evidence type="ECO:0000313" key="3">
    <source>
        <dbReference type="EMBL" id="QCB16370.1"/>
    </source>
</evidence>
<dbReference type="EMBL" id="MH282847">
    <property type="protein sequence ID" value="QCB16370.1"/>
    <property type="molecule type" value="Genomic_DNA"/>
</dbReference>
<dbReference type="Gene3D" id="3.30.70.370">
    <property type="match status" value="1"/>
</dbReference>
<dbReference type="Pfam" id="PF00940">
    <property type="entry name" value="RNA_pol"/>
    <property type="match status" value="1"/>
</dbReference>
<dbReference type="SUPFAM" id="SSF56672">
    <property type="entry name" value="DNA/RNA polymerases"/>
    <property type="match status" value="1"/>
</dbReference>